<feature type="region of interest" description="Disordered" evidence="1">
    <location>
        <begin position="1"/>
        <end position="103"/>
    </location>
</feature>
<name>A0AAW0REK8_9PEZI</name>
<organism evidence="2 3">
    <name type="scientific">Apiospora kogelbergensis</name>
    <dbReference type="NCBI Taxonomy" id="1337665"/>
    <lineage>
        <taxon>Eukaryota</taxon>
        <taxon>Fungi</taxon>
        <taxon>Dikarya</taxon>
        <taxon>Ascomycota</taxon>
        <taxon>Pezizomycotina</taxon>
        <taxon>Sordariomycetes</taxon>
        <taxon>Xylariomycetidae</taxon>
        <taxon>Amphisphaeriales</taxon>
        <taxon>Apiosporaceae</taxon>
        <taxon>Apiospora</taxon>
    </lineage>
</organism>
<protein>
    <submittedName>
        <fullName evidence="2">Uncharacterized protein</fullName>
    </submittedName>
</protein>
<proteinExistence type="predicted"/>
<sequence>MEPESIFMPSDQKASETNEQEKALTNPGIDIPSQTTSDHPAAMNPGSTDSEPQMADPEQSSPAGSSAKTQSDSVDPKTRISNHPGRPSMTSSDAWKPIHPFPE</sequence>
<evidence type="ECO:0000313" key="3">
    <source>
        <dbReference type="Proteomes" id="UP001392437"/>
    </source>
</evidence>
<gene>
    <name evidence="2" type="ORF">PG999_001332</name>
</gene>
<accession>A0AAW0REK8</accession>
<dbReference type="Proteomes" id="UP001392437">
    <property type="component" value="Unassembled WGS sequence"/>
</dbReference>
<feature type="compositionally biased region" description="Basic and acidic residues" evidence="1">
    <location>
        <begin position="13"/>
        <end position="22"/>
    </location>
</feature>
<feature type="compositionally biased region" description="Polar residues" evidence="1">
    <location>
        <begin position="58"/>
        <end position="73"/>
    </location>
</feature>
<comment type="caution">
    <text evidence="2">The sequence shown here is derived from an EMBL/GenBank/DDBJ whole genome shotgun (WGS) entry which is preliminary data.</text>
</comment>
<dbReference type="AlphaFoldDB" id="A0AAW0REK8"/>
<dbReference type="EMBL" id="JAQQWP010000001">
    <property type="protein sequence ID" value="KAK8133159.1"/>
    <property type="molecule type" value="Genomic_DNA"/>
</dbReference>
<reference evidence="2 3" key="1">
    <citation type="submission" date="2023-01" db="EMBL/GenBank/DDBJ databases">
        <title>Analysis of 21 Apiospora genomes using comparative genomics revels a genus with tremendous synthesis potential of carbohydrate active enzymes and secondary metabolites.</title>
        <authorList>
            <person name="Sorensen T."/>
        </authorList>
    </citation>
    <scope>NUCLEOTIDE SEQUENCE [LARGE SCALE GENOMIC DNA]</scope>
    <source>
        <strain evidence="2 3">CBS 117206</strain>
    </source>
</reference>
<evidence type="ECO:0000256" key="1">
    <source>
        <dbReference type="SAM" id="MobiDB-lite"/>
    </source>
</evidence>
<keyword evidence="3" id="KW-1185">Reference proteome</keyword>
<evidence type="ECO:0000313" key="2">
    <source>
        <dbReference type="EMBL" id="KAK8133159.1"/>
    </source>
</evidence>